<protein>
    <submittedName>
        <fullName evidence="3">Outer membrane protein beta-barrel domain-containing protein</fullName>
    </submittedName>
</protein>
<evidence type="ECO:0000313" key="4">
    <source>
        <dbReference type="Proteomes" id="UP000199580"/>
    </source>
</evidence>
<reference evidence="3 4" key="1">
    <citation type="submission" date="2016-10" db="EMBL/GenBank/DDBJ databases">
        <authorList>
            <person name="de Groot N.N."/>
        </authorList>
    </citation>
    <scope>NUCLEOTIDE SEQUENCE [LARGE SCALE GENOMIC DNA]</scope>
    <source>
        <strain evidence="3 4">CGMCC 1.10076</strain>
    </source>
</reference>
<feature type="signal peptide" evidence="1">
    <location>
        <begin position="1"/>
        <end position="18"/>
    </location>
</feature>
<dbReference type="AlphaFoldDB" id="A0A1G9AID1"/>
<dbReference type="InterPro" id="IPR025665">
    <property type="entry name" value="Beta-barrel_OMP_2"/>
</dbReference>
<dbReference type="RefSeq" id="WP_091397092.1">
    <property type="nucleotide sequence ID" value="NZ_BKAI01000007.1"/>
</dbReference>
<sequence>MIKLIAGLLLMVSGTVAAQEKPSFGVNAGATYSNIRGNEYADEFKYGADFLVGVSAEIPLSNKWSVIGNINYERKSFHRDFAVIYLDFRDFNDPSFPTGNVKIKETFSYLAVPVNIKYYIGKQKRFFINGGIYTAFFLGSQLKHDGVKQPANDKDITAVDFGANLGTGVVVKLNQTNRLNIELRDNLGLSDNISFSNIETRTNSLNLILNWQFTL</sequence>
<dbReference type="Pfam" id="PF13568">
    <property type="entry name" value="OMP_b-brl_2"/>
    <property type="match status" value="1"/>
</dbReference>
<dbReference type="STRING" id="1128970.SAMN04487935_2916"/>
<evidence type="ECO:0000313" key="3">
    <source>
        <dbReference type="EMBL" id="SDK27119.1"/>
    </source>
</evidence>
<dbReference type="Proteomes" id="UP000199580">
    <property type="component" value="Unassembled WGS sequence"/>
</dbReference>
<proteinExistence type="predicted"/>
<dbReference type="InterPro" id="IPR011250">
    <property type="entry name" value="OMP/PagP_B-barrel"/>
</dbReference>
<dbReference type="OrthoDB" id="893738at2"/>
<feature type="domain" description="Outer membrane protein beta-barrel" evidence="2">
    <location>
        <begin position="22"/>
        <end position="193"/>
    </location>
</feature>
<organism evidence="3 4">
    <name type="scientific">Flavobacterium noncentrifugens</name>
    <dbReference type="NCBI Taxonomy" id="1128970"/>
    <lineage>
        <taxon>Bacteria</taxon>
        <taxon>Pseudomonadati</taxon>
        <taxon>Bacteroidota</taxon>
        <taxon>Flavobacteriia</taxon>
        <taxon>Flavobacteriales</taxon>
        <taxon>Flavobacteriaceae</taxon>
        <taxon>Flavobacterium</taxon>
    </lineage>
</organism>
<accession>A0A1G9AID1</accession>
<name>A0A1G9AID1_9FLAO</name>
<gene>
    <name evidence="3" type="ORF">SAMN04487935_2916</name>
</gene>
<keyword evidence="4" id="KW-1185">Reference proteome</keyword>
<evidence type="ECO:0000256" key="1">
    <source>
        <dbReference type="SAM" id="SignalP"/>
    </source>
</evidence>
<evidence type="ECO:0000259" key="2">
    <source>
        <dbReference type="Pfam" id="PF13568"/>
    </source>
</evidence>
<keyword evidence="1" id="KW-0732">Signal</keyword>
<dbReference type="Gene3D" id="2.40.160.20">
    <property type="match status" value="1"/>
</dbReference>
<dbReference type="SUPFAM" id="SSF56925">
    <property type="entry name" value="OMPA-like"/>
    <property type="match status" value="1"/>
</dbReference>
<feature type="chain" id="PRO_5011649732" evidence="1">
    <location>
        <begin position="19"/>
        <end position="215"/>
    </location>
</feature>
<dbReference type="EMBL" id="FNEZ01000005">
    <property type="protein sequence ID" value="SDK27119.1"/>
    <property type="molecule type" value="Genomic_DNA"/>
</dbReference>